<feature type="transmembrane region" description="Helical" evidence="1">
    <location>
        <begin position="57"/>
        <end position="77"/>
    </location>
</feature>
<evidence type="ECO:0000313" key="3">
    <source>
        <dbReference type="Proteomes" id="UP000315628"/>
    </source>
</evidence>
<dbReference type="EMBL" id="VIUW01000001">
    <property type="protein sequence ID" value="TWD16575.1"/>
    <property type="molecule type" value="Genomic_DNA"/>
</dbReference>
<evidence type="ECO:0000313" key="2">
    <source>
        <dbReference type="EMBL" id="TWD16575.1"/>
    </source>
</evidence>
<keyword evidence="1" id="KW-1133">Transmembrane helix</keyword>
<sequence>MSGLKQWLSEVPSLVVRLAAAFGALSLVLAGLAAVNPQWIESAVGLSPDGGSGESEWWLVAVFALAALTLLGGALAAHRARHAAAT</sequence>
<accession>A0A560WGG4</accession>
<organism evidence="2 3">
    <name type="scientific">Marihabitans asiaticum</name>
    <dbReference type="NCBI Taxonomy" id="415218"/>
    <lineage>
        <taxon>Bacteria</taxon>
        <taxon>Bacillati</taxon>
        <taxon>Actinomycetota</taxon>
        <taxon>Actinomycetes</taxon>
        <taxon>Micrococcales</taxon>
        <taxon>Intrasporangiaceae</taxon>
        <taxon>Marihabitans</taxon>
    </lineage>
</organism>
<keyword evidence="3" id="KW-1185">Reference proteome</keyword>
<keyword evidence="1" id="KW-0472">Membrane</keyword>
<keyword evidence="1" id="KW-0812">Transmembrane</keyword>
<proteinExistence type="predicted"/>
<evidence type="ECO:0000256" key="1">
    <source>
        <dbReference type="SAM" id="Phobius"/>
    </source>
</evidence>
<reference evidence="2 3" key="1">
    <citation type="submission" date="2019-06" db="EMBL/GenBank/DDBJ databases">
        <title>Sequencing the genomes of 1000 actinobacteria strains.</title>
        <authorList>
            <person name="Klenk H.-P."/>
        </authorList>
    </citation>
    <scope>NUCLEOTIDE SEQUENCE [LARGE SCALE GENOMIC DNA]</scope>
    <source>
        <strain evidence="2 3">DSM 18935</strain>
    </source>
</reference>
<gene>
    <name evidence="2" type="ORF">FB557_0100</name>
</gene>
<dbReference type="Proteomes" id="UP000315628">
    <property type="component" value="Unassembled WGS sequence"/>
</dbReference>
<protein>
    <submittedName>
        <fullName evidence="2">Uncharacterized protein</fullName>
    </submittedName>
</protein>
<comment type="caution">
    <text evidence="2">The sequence shown here is derived from an EMBL/GenBank/DDBJ whole genome shotgun (WGS) entry which is preliminary data.</text>
</comment>
<dbReference type="AlphaFoldDB" id="A0A560WGG4"/>
<name>A0A560WGG4_9MICO</name>